<evidence type="ECO:0000313" key="2">
    <source>
        <dbReference type="EMBL" id="ROT62529.1"/>
    </source>
</evidence>
<keyword evidence="3" id="KW-1185">Reference proteome</keyword>
<reference evidence="2 3" key="2">
    <citation type="submission" date="2019-01" db="EMBL/GenBank/DDBJ databases">
        <title>The decoding of complex shrimp genome reveals the adaptation for benthos swimmer, frequently molting mechanism and breeding impact on genome.</title>
        <authorList>
            <person name="Sun Y."/>
            <person name="Gao Y."/>
            <person name="Yu Y."/>
        </authorList>
    </citation>
    <scope>NUCLEOTIDE SEQUENCE [LARGE SCALE GENOMIC DNA]</scope>
    <source>
        <tissue evidence="2">Muscle</tissue>
    </source>
</reference>
<name>A0A3R7P6N6_PENVA</name>
<accession>A0A3R7P6N6</accession>
<protein>
    <submittedName>
        <fullName evidence="2">Uncharacterized protein</fullName>
    </submittedName>
</protein>
<evidence type="ECO:0000313" key="3">
    <source>
        <dbReference type="Proteomes" id="UP000283509"/>
    </source>
</evidence>
<feature type="compositionally biased region" description="Polar residues" evidence="1">
    <location>
        <begin position="17"/>
        <end position="27"/>
    </location>
</feature>
<comment type="caution">
    <text evidence="2">The sequence shown here is derived from an EMBL/GenBank/DDBJ whole genome shotgun (WGS) entry which is preliminary data.</text>
</comment>
<evidence type="ECO:0000256" key="1">
    <source>
        <dbReference type="SAM" id="MobiDB-lite"/>
    </source>
</evidence>
<feature type="region of interest" description="Disordered" evidence="1">
    <location>
        <begin position="44"/>
        <end position="64"/>
    </location>
</feature>
<organism evidence="2 3">
    <name type="scientific">Penaeus vannamei</name>
    <name type="common">Whiteleg shrimp</name>
    <name type="synonym">Litopenaeus vannamei</name>
    <dbReference type="NCBI Taxonomy" id="6689"/>
    <lineage>
        <taxon>Eukaryota</taxon>
        <taxon>Metazoa</taxon>
        <taxon>Ecdysozoa</taxon>
        <taxon>Arthropoda</taxon>
        <taxon>Crustacea</taxon>
        <taxon>Multicrustacea</taxon>
        <taxon>Malacostraca</taxon>
        <taxon>Eumalacostraca</taxon>
        <taxon>Eucarida</taxon>
        <taxon>Decapoda</taxon>
        <taxon>Dendrobranchiata</taxon>
        <taxon>Penaeoidea</taxon>
        <taxon>Penaeidae</taxon>
        <taxon>Penaeus</taxon>
    </lineage>
</organism>
<feature type="compositionally biased region" description="Gly residues" evidence="1">
    <location>
        <begin position="1"/>
        <end position="10"/>
    </location>
</feature>
<dbReference type="Proteomes" id="UP000283509">
    <property type="component" value="Unassembled WGS sequence"/>
</dbReference>
<gene>
    <name evidence="2" type="ORF">C7M84_019624</name>
</gene>
<reference evidence="2 3" key="1">
    <citation type="submission" date="2018-04" db="EMBL/GenBank/DDBJ databases">
        <authorList>
            <person name="Zhang X."/>
            <person name="Yuan J."/>
            <person name="Li F."/>
            <person name="Xiang J."/>
        </authorList>
    </citation>
    <scope>NUCLEOTIDE SEQUENCE [LARGE SCALE GENOMIC DNA]</scope>
    <source>
        <tissue evidence="2">Muscle</tissue>
    </source>
</reference>
<proteinExistence type="predicted"/>
<feature type="region of interest" description="Disordered" evidence="1">
    <location>
        <begin position="1"/>
        <end position="27"/>
    </location>
</feature>
<feature type="region of interest" description="Disordered" evidence="1">
    <location>
        <begin position="182"/>
        <end position="213"/>
    </location>
</feature>
<dbReference type="EMBL" id="QCYY01003645">
    <property type="protein sequence ID" value="ROT62529.1"/>
    <property type="molecule type" value="Genomic_DNA"/>
</dbReference>
<dbReference type="AlphaFoldDB" id="A0A3R7P6N6"/>
<sequence>MSHCGPGGRVPGRRRGQTGSQSHGSSLWRSRCPAWHARSPCGTANVSNDVPSNTSATCSPSTNASHSSAYVISSTNATYVSSSSTNAAYVSSSSSNAAYVSSSSTNAYAPAYVSSSPTNASYPIAHASCTNDPIHGSRSVISASPTDGAGVWLGGRRGTISTGPENLAPDDDFDLEIAVTTQSNTHCGPGGRVPGRRRGQTGSQSHGSSLWRPRPCPAWHARSPCGTANVSNDVPPRYLLPSTNASHSSAMCRMLAQSTNAAYVSSSSSNAAYVSSSSTNATYAPAYVSSSPTNASYPIAHASCTNDPIHGSRSVISASPTDGAGVWLGGRRGTISTGPELTVVLAVGFLVDAEAKPAPSPMVLPYGVPTLSCLACSEPLWHSQCLQ</sequence>